<feature type="transmembrane region" description="Helical" evidence="1">
    <location>
        <begin position="154"/>
        <end position="174"/>
    </location>
</feature>
<dbReference type="Pfam" id="PF07670">
    <property type="entry name" value="Gate"/>
    <property type="match status" value="1"/>
</dbReference>
<dbReference type="HOGENOM" id="CLU_127717_0_0_9"/>
<name>Q8RDD2_CALS4</name>
<keyword evidence="1" id="KW-1133">Transmembrane helix</keyword>
<accession>Q8RDD2</accession>
<organism evidence="3 4">
    <name type="scientific">Caldanaerobacter subterraneus subsp. tengcongensis (strain DSM 15242 / JCM 11007 / NBRC 100824 / MB4)</name>
    <name type="common">Thermoanaerobacter tengcongensis</name>
    <dbReference type="NCBI Taxonomy" id="273068"/>
    <lineage>
        <taxon>Bacteria</taxon>
        <taxon>Bacillati</taxon>
        <taxon>Bacillota</taxon>
        <taxon>Clostridia</taxon>
        <taxon>Thermoanaerobacterales</taxon>
        <taxon>Thermoanaerobacteraceae</taxon>
        <taxon>Caldanaerobacter</taxon>
    </lineage>
</organism>
<dbReference type="eggNOG" id="COG0700">
    <property type="taxonomic scope" value="Bacteria"/>
</dbReference>
<keyword evidence="4" id="KW-1185">Reference proteome</keyword>
<dbReference type="KEGG" id="tte:TTE0108"/>
<dbReference type="EMBL" id="AE008691">
    <property type="protein sequence ID" value="AAM23412.1"/>
    <property type="molecule type" value="Genomic_DNA"/>
</dbReference>
<reference evidence="3 4" key="1">
    <citation type="journal article" date="2002" name="Genome Res.">
        <title>A complete sequence of the T. tengcongensis genome.</title>
        <authorList>
            <person name="Bao Q."/>
            <person name="Tian Y."/>
            <person name="Li W."/>
            <person name="Xu Z."/>
            <person name="Xuan Z."/>
            <person name="Hu S."/>
            <person name="Dong W."/>
            <person name="Yang J."/>
            <person name="Chen Y."/>
            <person name="Xue Y."/>
            <person name="Xu Y."/>
            <person name="Lai X."/>
            <person name="Huang L."/>
            <person name="Dong X."/>
            <person name="Ma Y."/>
            <person name="Ling L."/>
            <person name="Tan H."/>
            <person name="Chen R."/>
            <person name="Wang J."/>
            <person name="Yu J."/>
            <person name="Yang H."/>
        </authorList>
    </citation>
    <scope>NUCLEOTIDE SEQUENCE [LARGE SCALE GENOMIC DNA]</scope>
    <source>
        <strain evidence="4">DSM 15242 / JCM 11007 / NBRC 100824 / MB4</strain>
    </source>
</reference>
<feature type="domain" description="Nucleoside transporter/FeoB GTPase Gate" evidence="2">
    <location>
        <begin position="46"/>
        <end position="148"/>
    </location>
</feature>
<dbReference type="Proteomes" id="UP000000555">
    <property type="component" value="Chromosome"/>
</dbReference>
<dbReference type="STRING" id="273068.TTE0108"/>
<evidence type="ECO:0000256" key="1">
    <source>
        <dbReference type="SAM" id="Phobius"/>
    </source>
</evidence>
<feature type="transmembrane region" description="Helical" evidence="1">
    <location>
        <begin position="53"/>
        <end position="77"/>
    </location>
</feature>
<evidence type="ECO:0000259" key="2">
    <source>
        <dbReference type="Pfam" id="PF07670"/>
    </source>
</evidence>
<feature type="transmembrane region" description="Helical" evidence="1">
    <location>
        <begin position="7"/>
        <end position="26"/>
    </location>
</feature>
<dbReference type="InterPro" id="IPR052549">
    <property type="entry name" value="SpmB"/>
</dbReference>
<dbReference type="PANTHER" id="PTHR35793:SF2">
    <property type="entry name" value="INNER MEMBRANE PROTEIN YJIG"/>
    <property type="match status" value="1"/>
</dbReference>
<keyword evidence="1" id="KW-0812">Transmembrane</keyword>
<protein>
    <recommendedName>
        <fullName evidence="2">Nucleoside transporter/FeoB GTPase Gate domain-containing protein</fullName>
    </recommendedName>
</protein>
<sequence>MMCVVEIFSEWLVPVLLIIIPFYGLVKKAKVYEIFIEGAKEGLDVVVRIFPSLLAMLVAIGVLRASGALNLLAQILMPFTQKIGMPEELVPLALIRPLSGSGALGIATELMKTYGADSFIGKMASAMYGSTETTFYVLAVYFGAVGIKNIRHSIVSGIFADIVAIISCVFYSRIFF</sequence>
<keyword evidence="1" id="KW-0472">Membrane</keyword>
<dbReference type="PANTHER" id="PTHR35793">
    <property type="entry name" value="INNER MEMBRANE PROTEIN YJIG"/>
    <property type="match status" value="1"/>
</dbReference>
<proteinExistence type="predicted"/>
<dbReference type="AlphaFoldDB" id="Q8RDD2"/>
<dbReference type="InterPro" id="IPR011642">
    <property type="entry name" value="Gate_dom"/>
</dbReference>
<evidence type="ECO:0000313" key="3">
    <source>
        <dbReference type="EMBL" id="AAM23412.1"/>
    </source>
</evidence>
<dbReference type="GO" id="GO:0005886">
    <property type="term" value="C:plasma membrane"/>
    <property type="evidence" value="ECO:0007669"/>
    <property type="project" value="TreeGrafter"/>
</dbReference>
<evidence type="ECO:0000313" key="4">
    <source>
        <dbReference type="Proteomes" id="UP000000555"/>
    </source>
</evidence>
<gene>
    <name evidence="3" type="primary">SpmB</name>
    <name evidence="3" type="ordered locus">TTE0108</name>
</gene>
<feature type="transmembrane region" description="Helical" evidence="1">
    <location>
        <begin position="127"/>
        <end position="147"/>
    </location>
</feature>